<dbReference type="EMBL" id="BMAO01025040">
    <property type="protein sequence ID" value="GFQ99728.1"/>
    <property type="molecule type" value="Genomic_DNA"/>
</dbReference>
<keyword evidence="10 12" id="KW-0739">Sodium transport</keyword>
<evidence type="ECO:0000256" key="7">
    <source>
        <dbReference type="ARBA" id="ARBA00023053"/>
    </source>
</evidence>
<keyword evidence="3 12" id="KW-0813">Transport</keyword>
<gene>
    <name evidence="14" type="primary">AVEN_99446_1</name>
    <name evidence="14" type="ORF">TNCT_468511</name>
</gene>
<evidence type="ECO:0000256" key="6">
    <source>
        <dbReference type="ARBA" id="ARBA00022989"/>
    </source>
</evidence>
<keyword evidence="9 13" id="KW-0472">Membrane</keyword>
<accession>A0A8X6GBD6</accession>
<dbReference type="GO" id="GO:0005272">
    <property type="term" value="F:sodium channel activity"/>
    <property type="evidence" value="ECO:0007669"/>
    <property type="project" value="UniProtKB-KW"/>
</dbReference>
<evidence type="ECO:0000313" key="14">
    <source>
        <dbReference type="EMBL" id="GFQ99728.1"/>
    </source>
</evidence>
<feature type="transmembrane region" description="Helical" evidence="13">
    <location>
        <begin position="39"/>
        <end position="65"/>
    </location>
</feature>
<evidence type="ECO:0000256" key="12">
    <source>
        <dbReference type="RuleBase" id="RU000679"/>
    </source>
</evidence>
<organism evidence="14 15">
    <name type="scientific">Trichonephila clavata</name>
    <name type="common">Joro spider</name>
    <name type="synonym">Nephila clavata</name>
    <dbReference type="NCBI Taxonomy" id="2740835"/>
    <lineage>
        <taxon>Eukaryota</taxon>
        <taxon>Metazoa</taxon>
        <taxon>Ecdysozoa</taxon>
        <taxon>Arthropoda</taxon>
        <taxon>Chelicerata</taxon>
        <taxon>Arachnida</taxon>
        <taxon>Araneae</taxon>
        <taxon>Araneomorphae</taxon>
        <taxon>Entelegynae</taxon>
        <taxon>Araneoidea</taxon>
        <taxon>Nephilidae</taxon>
        <taxon>Trichonephila</taxon>
    </lineage>
</organism>
<evidence type="ECO:0000256" key="11">
    <source>
        <dbReference type="ARBA" id="ARBA00023303"/>
    </source>
</evidence>
<dbReference type="Pfam" id="PF00858">
    <property type="entry name" value="ASC"/>
    <property type="match status" value="1"/>
</dbReference>
<comment type="subcellular location">
    <subcellularLocation>
        <location evidence="1">Membrane</location>
        <topology evidence="1">Multi-pass membrane protein</topology>
    </subcellularLocation>
</comment>
<proteinExistence type="inferred from homology"/>
<keyword evidence="6 13" id="KW-1133">Transmembrane helix</keyword>
<keyword evidence="7" id="KW-0915">Sodium</keyword>
<keyword evidence="5 12" id="KW-0812">Transmembrane</keyword>
<sequence>MSRCLSVITISFNRMEVVQYSYSAKYESISLFSYIGGYLGLWLGISLVAICDAIETALLIIQWTWQEIGRHRRIKNKTHYKNHFRMNEVPQQMWII</sequence>
<keyword evidence="11 12" id="KW-0407">Ion channel</keyword>
<dbReference type="GO" id="GO:0016020">
    <property type="term" value="C:membrane"/>
    <property type="evidence" value="ECO:0007669"/>
    <property type="project" value="UniProtKB-SubCell"/>
</dbReference>
<keyword evidence="8 12" id="KW-0406">Ion transport</keyword>
<dbReference type="OrthoDB" id="6538044at2759"/>
<keyword evidence="15" id="KW-1185">Reference proteome</keyword>
<name>A0A8X6GBD6_TRICU</name>
<protein>
    <submittedName>
        <fullName evidence="14">Uncharacterized protein</fullName>
    </submittedName>
</protein>
<evidence type="ECO:0000256" key="4">
    <source>
        <dbReference type="ARBA" id="ARBA00022461"/>
    </source>
</evidence>
<evidence type="ECO:0000256" key="10">
    <source>
        <dbReference type="ARBA" id="ARBA00023201"/>
    </source>
</evidence>
<keyword evidence="4 12" id="KW-0894">Sodium channel</keyword>
<evidence type="ECO:0000313" key="15">
    <source>
        <dbReference type="Proteomes" id="UP000887116"/>
    </source>
</evidence>
<evidence type="ECO:0000256" key="13">
    <source>
        <dbReference type="SAM" id="Phobius"/>
    </source>
</evidence>
<evidence type="ECO:0000256" key="8">
    <source>
        <dbReference type="ARBA" id="ARBA00023065"/>
    </source>
</evidence>
<evidence type="ECO:0000256" key="5">
    <source>
        <dbReference type="ARBA" id="ARBA00022692"/>
    </source>
</evidence>
<comment type="caution">
    <text evidence="14">The sequence shown here is derived from an EMBL/GenBank/DDBJ whole genome shotgun (WGS) entry which is preliminary data.</text>
</comment>
<evidence type="ECO:0000256" key="2">
    <source>
        <dbReference type="ARBA" id="ARBA00007193"/>
    </source>
</evidence>
<dbReference type="Proteomes" id="UP000887116">
    <property type="component" value="Unassembled WGS sequence"/>
</dbReference>
<dbReference type="Gene3D" id="1.10.287.770">
    <property type="entry name" value="YojJ-like"/>
    <property type="match status" value="1"/>
</dbReference>
<reference evidence="14" key="1">
    <citation type="submission" date="2020-07" db="EMBL/GenBank/DDBJ databases">
        <title>Multicomponent nature underlies the extraordinary mechanical properties of spider dragline silk.</title>
        <authorList>
            <person name="Kono N."/>
            <person name="Nakamura H."/>
            <person name="Mori M."/>
            <person name="Yoshida Y."/>
            <person name="Ohtoshi R."/>
            <person name="Malay A.D."/>
            <person name="Moran D.A.P."/>
            <person name="Tomita M."/>
            <person name="Numata K."/>
            <person name="Arakawa K."/>
        </authorList>
    </citation>
    <scope>NUCLEOTIDE SEQUENCE</scope>
</reference>
<comment type="similarity">
    <text evidence="2 12">Belongs to the amiloride-sensitive sodium channel (TC 1.A.6) family.</text>
</comment>
<evidence type="ECO:0000256" key="1">
    <source>
        <dbReference type="ARBA" id="ARBA00004141"/>
    </source>
</evidence>
<dbReference type="AlphaFoldDB" id="A0A8X6GBD6"/>
<dbReference type="InterPro" id="IPR001873">
    <property type="entry name" value="ENaC"/>
</dbReference>
<evidence type="ECO:0000256" key="9">
    <source>
        <dbReference type="ARBA" id="ARBA00023136"/>
    </source>
</evidence>
<evidence type="ECO:0000256" key="3">
    <source>
        <dbReference type="ARBA" id="ARBA00022448"/>
    </source>
</evidence>